<evidence type="ECO:0008006" key="3">
    <source>
        <dbReference type="Google" id="ProtNLM"/>
    </source>
</evidence>
<dbReference type="EMBL" id="CBTJ020000057">
    <property type="protein sequence ID" value="CDI03409.1"/>
    <property type="molecule type" value="Genomic_DNA"/>
</dbReference>
<proteinExistence type="predicted"/>
<dbReference type="Pfam" id="PF09392">
    <property type="entry name" value="T3SS_needle_F"/>
    <property type="match status" value="1"/>
</dbReference>
<sequence length="73" mass="7808">MSFDISTINSTLGSIVDQQNDRLGQLSSNLNPDNTADLLKFQAETNRFSVVVGLQSAAIKTIGDAARGIVQKI</sequence>
<reference evidence="1" key="2">
    <citation type="submission" date="2014-03" db="EMBL/GenBank/DDBJ databases">
        <title>Candidatus Competibacter-lineage genomes retrieved from metagenomes reveal functional metabolic diversity.</title>
        <authorList>
            <person name="McIlroy S.J."/>
            <person name="Albertsen M."/>
            <person name="Andresen E.K."/>
            <person name="Saunders A.M."/>
            <person name="Kristiansen R."/>
            <person name="Stokholm-Bjerregaard M."/>
            <person name="Nielsen K.L."/>
            <person name="Nielsen P.H."/>
        </authorList>
    </citation>
    <scope>NUCLEOTIDE SEQUENCE</scope>
    <source>
        <strain evidence="1">Run_A_D11</strain>
    </source>
</reference>
<dbReference type="GO" id="GO:0015031">
    <property type="term" value="P:protein transport"/>
    <property type="evidence" value="ECO:0007669"/>
    <property type="project" value="InterPro"/>
</dbReference>
<organism evidence="1 2">
    <name type="scientific">Candidatus Competibacter denitrificans Run_A_D11</name>
    <dbReference type="NCBI Taxonomy" id="1400863"/>
    <lineage>
        <taxon>Bacteria</taxon>
        <taxon>Pseudomonadati</taxon>
        <taxon>Pseudomonadota</taxon>
        <taxon>Gammaproteobacteria</taxon>
        <taxon>Candidatus Competibacteraceae</taxon>
        <taxon>Candidatus Competibacter</taxon>
    </lineage>
</organism>
<protein>
    <recommendedName>
        <fullName evidence="3">EscF/YscF/HrpA family type III secretion system needle major subunit</fullName>
    </recommendedName>
</protein>
<evidence type="ECO:0000313" key="2">
    <source>
        <dbReference type="Proteomes" id="UP000035760"/>
    </source>
</evidence>
<dbReference type="STRING" id="1400863.BN873_490018"/>
<evidence type="ECO:0000313" key="1">
    <source>
        <dbReference type="EMBL" id="CDI03409.1"/>
    </source>
</evidence>
<gene>
    <name evidence="1" type="ORF">BN873_490018</name>
</gene>
<name>W6M9T9_9GAMM</name>
<dbReference type="InterPro" id="IPR021123">
    <property type="entry name" value="T3SS_needle-like"/>
</dbReference>
<keyword evidence="2" id="KW-1185">Reference proteome</keyword>
<dbReference type="SUPFAM" id="SSF140129">
    <property type="entry name" value="MxiH-like"/>
    <property type="match status" value="1"/>
</dbReference>
<dbReference type="Gene3D" id="1.20.58.90">
    <property type="match status" value="1"/>
</dbReference>
<comment type="caution">
    <text evidence="1">The sequence shown here is derived from an EMBL/GenBank/DDBJ whole genome shotgun (WGS) entry which is preliminary data.</text>
</comment>
<dbReference type="RefSeq" id="WP_048674123.1">
    <property type="nucleotide sequence ID" value="NZ_CBTJ020000057.1"/>
</dbReference>
<accession>W6M9T9</accession>
<dbReference type="Proteomes" id="UP000035760">
    <property type="component" value="Unassembled WGS sequence"/>
</dbReference>
<reference evidence="1" key="1">
    <citation type="submission" date="2013-07" db="EMBL/GenBank/DDBJ databases">
        <authorList>
            <person name="McIlroy S."/>
        </authorList>
    </citation>
    <scope>NUCLEOTIDE SEQUENCE [LARGE SCALE GENOMIC DNA]</scope>
    <source>
        <strain evidence="1">Run_A_D11</strain>
    </source>
</reference>
<dbReference type="AlphaFoldDB" id="W6M9T9"/>
<dbReference type="InterPro" id="IPR037203">
    <property type="entry name" value="T3SS_needle-like_sf"/>
</dbReference>